<comment type="cofactor">
    <cofactor evidence="1">
        <name>FAD</name>
        <dbReference type="ChEBI" id="CHEBI:57692"/>
    </cofactor>
</comment>
<keyword evidence="6" id="KW-1185">Reference proteome</keyword>
<evidence type="ECO:0000256" key="1">
    <source>
        <dbReference type="ARBA" id="ARBA00001974"/>
    </source>
</evidence>
<dbReference type="InterPro" id="IPR051820">
    <property type="entry name" value="FAD-binding_MO"/>
</dbReference>
<dbReference type="Proteomes" id="UP000436181">
    <property type="component" value="Unassembled WGS sequence"/>
</dbReference>
<evidence type="ECO:0000256" key="3">
    <source>
        <dbReference type="ARBA" id="ARBA00023033"/>
    </source>
</evidence>
<evidence type="ECO:0000313" key="5">
    <source>
        <dbReference type="EMBL" id="KAB3519209.1"/>
    </source>
</evidence>
<reference evidence="5 6" key="1">
    <citation type="submission" date="2019-10" db="EMBL/GenBank/DDBJ databases">
        <title>Corynebacterium sp novel species isolated from the respiratory tract of Marmot.</title>
        <authorList>
            <person name="Zhang G."/>
        </authorList>
    </citation>
    <scope>NUCLEOTIDE SEQUENCE [LARGE SCALE GENOMIC DNA]</scope>
    <source>
        <strain evidence="5 6">336</strain>
    </source>
</reference>
<dbReference type="EMBL" id="WBZJ01000004">
    <property type="protein sequence ID" value="KAB3519209.1"/>
    <property type="molecule type" value="Genomic_DNA"/>
</dbReference>
<feature type="domain" description="FAD/NAD(P)-binding" evidence="4">
    <location>
        <begin position="17"/>
        <end position="238"/>
    </location>
</feature>
<dbReference type="InterPro" id="IPR023753">
    <property type="entry name" value="FAD/NAD-binding_dom"/>
</dbReference>
<dbReference type="RefSeq" id="WP_151844850.1">
    <property type="nucleotide sequence ID" value="NZ_WBZJ01000004.1"/>
</dbReference>
<accession>A0ABQ6VBT4</accession>
<keyword evidence="3" id="KW-0503">Monooxygenase</keyword>
<comment type="similarity">
    <text evidence="2">Belongs to the FAD-binding monooxygenase family.</text>
</comment>
<dbReference type="Pfam" id="PF07992">
    <property type="entry name" value="Pyr_redox_2"/>
    <property type="match status" value="1"/>
</dbReference>
<dbReference type="Gene3D" id="3.50.50.60">
    <property type="entry name" value="FAD/NAD(P)-binding domain"/>
    <property type="match status" value="2"/>
</dbReference>
<protein>
    <submittedName>
        <fullName evidence="5">NAD(P)/FAD-dependent oxidoreductase</fullName>
    </submittedName>
</protein>
<evidence type="ECO:0000313" key="6">
    <source>
        <dbReference type="Proteomes" id="UP000436181"/>
    </source>
</evidence>
<sequence>MSETKELPITSADAPLDLLIIGAGVSGVDLAHHISKDFPQWNWAIVDSNSDIGGTWNTFTYPGIRSDSDMATFAFPFKPWPHPNTLGSAEQIKTYVREVAQDAGVLDRLTLNTWISDANFHADKDLWEITGRQAAEGINNAEGLGASEDQQKTVTVWTKRVHFASGYYRHSSGFTAPIPGLSDFKGTLIHPQRWPDDVDVRGKKCVVVGSGATAITLIPSLHAMGAKTTMLQRTPTYIAPLPNSDQISALFKPLGARGNAIARNVHIYRDMAQYYLCQKFPRLAKGIFWLWARRYLSASSVKEHFRPPYNPWDQRVCKSPDGDFYQALQSGAEVVTGKIDTVVPEGVRLQDGRLVEADILIVATGLELQAFGATSIRVDNVEVDRPSMVAYRCLMLSNMPNLTYTIGYLNQSWTLRADMTSRYLIRLWKHMEANGLTLAAPVVPEGMACDRPMMEMSSGYIQRSVHSLPRQGDADPWRMEQDYVRERKVIERGDVLKDMAFDDAARAAAVSATGPVASVA</sequence>
<keyword evidence="3" id="KW-0560">Oxidoreductase</keyword>
<organism evidence="5 6">
    <name type="scientific">Corynebacterium zhongnanshanii</name>
    <dbReference type="NCBI Taxonomy" id="2768834"/>
    <lineage>
        <taxon>Bacteria</taxon>
        <taxon>Bacillati</taxon>
        <taxon>Actinomycetota</taxon>
        <taxon>Actinomycetes</taxon>
        <taxon>Mycobacteriales</taxon>
        <taxon>Corynebacteriaceae</taxon>
        <taxon>Corynebacterium</taxon>
    </lineage>
</organism>
<dbReference type="PANTHER" id="PTHR43872">
    <property type="entry name" value="MONOOXYGENASE, PUTATIVE (AFU_ORTHOLOGUE AFUA_8G02570)-RELATED"/>
    <property type="match status" value="1"/>
</dbReference>
<dbReference type="PRINTS" id="PR00411">
    <property type="entry name" value="PNDRDTASEI"/>
</dbReference>
<dbReference type="PANTHER" id="PTHR43872:SF1">
    <property type="entry name" value="MONOOXYGENASE, PUTATIVE (AFU_ORTHOLOGUE AFUA_8G02570)-RELATED"/>
    <property type="match status" value="1"/>
</dbReference>
<gene>
    <name evidence="5" type="ORF">F8377_09465</name>
</gene>
<proteinExistence type="inferred from homology"/>
<evidence type="ECO:0000259" key="4">
    <source>
        <dbReference type="Pfam" id="PF07992"/>
    </source>
</evidence>
<comment type="caution">
    <text evidence="5">The sequence shown here is derived from an EMBL/GenBank/DDBJ whole genome shotgun (WGS) entry which is preliminary data.</text>
</comment>
<dbReference type="SUPFAM" id="SSF51905">
    <property type="entry name" value="FAD/NAD(P)-binding domain"/>
    <property type="match status" value="1"/>
</dbReference>
<evidence type="ECO:0000256" key="2">
    <source>
        <dbReference type="ARBA" id="ARBA00010139"/>
    </source>
</evidence>
<name>A0ABQ6VBT4_9CORY</name>
<dbReference type="InterPro" id="IPR036188">
    <property type="entry name" value="FAD/NAD-bd_sf"/>
</dbReference>